<accession>A0A0Q0EGQ2</accession>
<proteinExistence type="predicted"/>
<dbReference type="RefSeq" id="WP_057664334.1">
    <property type="nucleotide sequence ID" value="NZ_CP041380.1"/>
</dbReference>
<reference evidence="1 2" key="1">
    <citation type="journal article" date="2016" name="Plant Pathol.">
        <title>Genetic characterization of strains named as Xanthomonas axonopodis pv. dieffenbachiae leads to a taxonomic revision of the X. axonopodis species complex.</title>
        <authorList>
            <person name="Constantin E.C."/>
            <person name="Cleenwerck I."/>
            <person name="Maes M."/>
            <person name="Baeyen S."/>
            <person name="Van Malderghem C."/>
            <person name="De Vos P."/>
            <person name="Cottyn B."/>
        </authorList>
    </citation>
    <scope>NUCLEOTIDE SEQUENCE [LARGE SCALE GENOMIC DNA]</scope>
    <source>
        <strain evidence="1 2">LMG 25940</strain>
    </source>
</reference>
<reference evidence="2" key="2">
    <citation type="journal article" date="2017" name="Plant Pathol.">
        <title>Pathogenicity and virulence gene content of Xanthomonas strains infecting Araceae, formerly known as Xanthomonas axonopodis pv. dieffenbachiae.</title>
        <authorList>
            <person name="Constantin E.C."/>
            <person name="Haegeman A."/>
            <person name="Van Vaerenbergh J."/>
            <person name="Baeyen S."/>
            <person name="Van Malderghem C."/>
            <person name="Maes M."/>
            <person name="Cottyn B."/>
        </authorList>
    </citation>
    <scope>NUCLEOTIDE SEQUENCE [LARGE SCALE GENOMIC DNA]</scope>
    <source>
        <strain evidence="2">LMG 25940</strain>
    </source>
</reference>
<evidence type="ECO:0000313" key="2">
    <source>
        <dbReference type="Proteomes" id="UP000050546"/>
    </source>
</evidence>
<dbReference type="STRING" id="1437877.GCA_001564415_00245"/>
<evidence type="ECO:0000313" key="1">
    <source>
        <dbReference type="EMBL" id="OQP78228.1"/>
    </source>
</evidence>
<gene>
    <name evidence="1" type="ORF">IM53_011565</name>
</gene>
<dbReference type="Proteomes" id="UP000050546">
    <property type="component" value="Unassembled WGS sequence"/>
</dbReference>
<name>A0A0Q0EGQ2_9XANT</name>
<protein>
    <submittedName>
        <fullName evidence="1">Uncharacterized protein</fullName>
    </submittedName>
</protein>
<sequence>MPYSRADQLLYEEQCGQGTVEYVYLSGSLLATRSNGAATCQYSDTPGNPLAALNAAGWCDWFQVLLERC</sequence>
<dbReference type="GeneID" id="93992781"/>
<dbReference type="AlphaFoldDB" id="A0A0Q0EGQ2"/>
<organism evidence="1 2">
    <name type="scientific">Xanthomonas phaseoli pv. dieffenbachiae</name>
    <dbReference type="NCBI Taxonomy" id="92828"/>
    <lineage>
        <taxon>Bacteria</taxon>
        <taxon>Pseudomonadati</taxon>
        <taxon>Pseudomonadota</taxon>
        <taxon>Gammaproteobacteria</taxon>
        <taxon>Lysobacterales</taxon>
        <taxon>Lysobacteraceae</taxon>
        <taxon>Xanthomonas</taxon>
    </lineage>
</organism>
<dbReference type="EMBL" id="JPYI02000075">
    <property type="protein sequence ID" value="OQP78228.1"/>
    <property type="molecule type" value="Genomic_DNA"/>
</dbReference>
<comment type="caution">
    <text evidence="1">The sequence shown here is derived from an EMBL/GenBank/DDBJ whole genome shotgun (WGS) entry which is preliminary data.</text>
</comment>